<dbReference type="AlphaFoldDB" id="A0A8T3AT58"/>
<evidence type="ECO:0000313" key="1">
    <source>
        <dbReference type="EMBL" id="KAI0499234.1"/>
    </source>
</evidence>
<organism evidence="1 2">
    <name type="scientific">Dendrobium nobile</name>
    <name type="common">Orchid</name>
    <dbReference type="NCBI Taxonomy" id="94219"/>
    <lineage>
        <taxon>Eukaryota</taxon>
        <taxon>Viridiplantae</taxon>
        <taxon>Streptophyta</taxon>
        <taxon>Embryophyta</taxon>
        <taxon>Tracheophyta</taxon>
        <taxon>Spermatophyta</taxon>
        <taxon>Magnoliopsida</taxon>
        <taxon>Liliopsida</taxon>
        <taxon>Asparagales</taxon>
        <taxon>Orchidaceae</taxon>
        <taxon>Epidendroideae</taxon>
        <taxon>Malaxideae</taxon>
        <taxon>Dendrobiinae</taxon>
        <taxon>Dendrobium</taxon>
    </lineage>
</organism>
<reference evidence="1" key="1">
    <citation type="journal article" date="2022" name="Front. Genet.">
        <title>Chromosome-Scale Assembly of the Dendrobium nobile Genome Provides Insights Into the Molecular Mechanism of the Biosynthesis of the Medicinal Active Ingredient of Dendrobium.</title>
        <authorList>
            <person name="Xu Q."/>
            <person name="Niu S.-C."/>
            <person name="Li K.-L."/>
            <person name="Zheng P.-J."/>
            <person name="Zhang X.-J."/>
            <person name="Jia Y."/>
            <person name="Liu Y."/>
            <person name="Niu Y.-X."/>
            <person name="Yu L.-H."/>
            <person name="Chen D.-F."/>
            <person name="Zhang G.-Q."/>
        </authorList>
    </citation>
    <scope>NUCLEOTIDE SEQUENCE</scope>
    <source>
        <tissue evidence="1">Leaf</tissue>
    </source>
</reference>
<proteinExistence type="predicted"/>
<sequence>MNIIRKCIIDLHLADIDIIGLIGSTHILIIRTLSSRLGFIRVCFLEKPTPSMVLLCGC</sequence>
<keyword evidence="2" id="KW-1185">Reference proteome</keyword>
<comment type="caution">
    <text evidence="1">The sequence shown here is derived from an EMBL/GenBank/DDBJ whole genome shotgun (WGS) entry which is preliminary data.</text>
</comment>
<accession>A0A8T3AT58</accession>
<name>A0A8T3AT58_DENNO</name>
<protein>
    <submittedName>
        <fullName evidence="1">Uncharacterized protein</fullName>
    </submittedName>
</protein>
<dbReference type="EMBL" id="JAGYWB010000014">
    <property type="protein sequence ID" value="KAI0499234.1"/>
    <property type="molecule type" value="Genomic_DNA"/>
</dbReference>
<dbReference type="Proteomes" id="UP000829196">
    <property type="component" value="Unassembled WGS sequence"/>
</dbReference>
<gene>
    <name evidence="1" type="ORF">KFK09_020137</name>
</gene>
<evidence type="ECO:0000313" key="2">
    <source>
        <dbReference type="Proteomes" id="UP000829196"/>
    </source>
</evidence>